<evidence type="ECO:0000256" key="1">
    <source>
        <dbReference type="ARBA" id="ARBA00022884"/>
    </source>
</evidence>
<dbReference type="EMBL" id="VSSQ01029819">
    <property type="protein sequence ID" value="MPM80102.1"/>
    <property type="molecule type" value="Genomic_DNA"/>
</dbReference>
<keyword evidence="1" id="KW-0694">RNA-binding</keyword>
<sequence>MNSSVRSFLKAQAHTLKPIVMIGKGGLDQRVIAAMDQALTSHELVKVKFQAFKDEMRPLAEDLAQKTGSSLVSIIGFIATFYRESEEHLIHIPRDLATKGD</sequence>
<organism evidence="3">
    <name type="scientific">bioreactor metagenome</name>
    <dbReference type="NCBI Taxonomy" id="1076179"/>
    <lineage>
        <taxon>unclassified sequences</taxon>
        <taxon>metagenomes</taxon>
        <taxon>ecological metagenomes</taxon>
    </lineage>
</organism>
<proteinExistence type="predicted"/>
<dbReference type="InterPro" id="IPR001890">
    <property type="entry name" value="RNA-binding_CRM"/>
</dbReference>
<dbReference type="AlphaFoldDB" id="A0A645CTT2"/>
<gene>
    <name evidence="3" type="primary">yhbY_8</name>
    <name evidence="3" type="ORF">SDC9_127148</name>
</gene>
<dbReference type="Pfam" id="PF01985">
    <property type="entry name" value="CRS1_YhbY"/>
    <property type="match status" value="1"/>
</dbReference>
<dbReference type="GO" id="GO:0003723">
    <property type="term" value="F:RNA binding"/>
    <property type="evidence" value="ECO:0007669"/>
    <property type="project" value="UniProtKB-KW"/>
</dbReference>
<accession>A0A645CTT2</accession>
<dbReference type="PANTHER" id="PTHR40065:SF3">
    <property type="entry name" value="RNA-BINDING PROTEIN YHBY"/>
    <property type="match status" value="1"/>
</dbReference>
<feature type="domain" description="CRM" evidence="2">
    <location>
        <begin position="1"/>
        <end position="94"/>
    </location>
</feature>
<dbReference type="PANTHER" id="PTHR40065">
    <property type="entry name" value="RNA-BINDING PROTEIN YHBY"/>
    <property type="match status" value="1"/>
</dbReference>
<dbReference type="InterPro" id="IPR051925">
    <property type="entry name" value="RNA-binding_domain"/>
</dbReference>
<evidence type="ECO:0000259" key="2">
    <source>
        <dbReference type="PROSITE" id="PS51295"/>
    </source>
</evidence>
<dbReference type="InterPro" id="IPR035920">
    <property type="entry name" value="YhbY-like_sf"/>
</dbReference>
<reference evidence="3" key="1">
    <citation type="submission" date="2019-08" db="EMBL/GenBank/DDBJ databases">
        <authorList>
            <person name="Kucharzyk K."/>
            <person name="Murdoch R.W."/>
            <person name="Higgins S."/>
            <person name="Loffler F."/>
        </authorList>
    </citation>
    <scope>NUCLEOTIDE SEQUENCE</scope>
</reference>
<evidence type="ECO:0000313" key="3">
    <source>
        <dbReference type="EMBL" id="MPM80102.1"/>
    </source>
</evidence>
<dbReference type="Gene3D" id="3.30.110.60">
    <property type="entry name" value="YhbY-like"/>
    <property type="match status" value="1"/>
</dbReference>
<name>A0A645CTT2_9ZZZZ</name>
<dbReference type="SMART" id="SM01103">
    <property type="entry name" value="CRS1_YhbY"/>
    <property type="match status" value="1"/>
</dbReference>
<dbReference type="PROSITE" id="PS51295">
    <property type="entry name" value="CRM"/>
    <property type="match status" value="1"/>
</dbReference>
<dbReference type="SUPFAM" id="SSF75471">
    <property type="entry name" value="YhbY-like"/>
    <property type="match status" value="1"/>
</dbReference>
<protein>
    <submittedName>
        <fullName evidence="3">RNA-binding protein YhbY</fullName>
    </submittedName>
</protein>
<comment type="caution">
    <text evidence="3">The sequence shown here is derived from an EMBL/GenBank/DDBJ whole genome shotgun (WGS) entry which is preliminary data.</text>
</comment>